<reference evidence="10" key="1">
    <citation type="submission" date="2015-11" db="EMBL/GenBank/DDBJ databases">
        <authorList>
            <person name="Seth-Smith H.M.B."/>
        </authorList>
    </citation>
    <scope>NUCLEOTIDE SEQUENCE [LARGE SCALE GENOMIC DNA]</scope>
    <source>
        <strain evidence="10">2013Ark11</strain>
    </source>
</reference>
<dbReference type="PANTHER" id="PTHR42829:SF2">
    <property type="entry name" value="NADH-UBIQUINONE OXIDOREDUCTASE CHAIN 5"/>
    <property type="match status" value="1"/>
</dbReference>
<feature type="transmembrane region" description="Helical" evidence="6">
    <location>
        <begin position="379"/>
        <end position="400"/>
    </location>
</feature>
<sequence length="659" mass="73061">MTSSQLCFSGIALSPLLGSILAFFPGKHCGRTFAHTVTILGVFVSLVFAVLISPQVLSGNTFHGIVYTWFFNGINHFYVSFFVDQLALVMIFVVTVVSLMVHVYSVGYMKDDPGYQRFFSYISLFTFFMLVLVVSDNLLQLFFGWEGVGLVSYLLIGFWYGKRSSVRASLKAFIVNRVGDVGFVFGMVILFYLSKTMDIFTIVKVIPASLQLFPSYLPMVTLACFSLFVGAMSKSAQFPLHIWLPDSMEGPTPISALIHAATMVTAGVFMVVRLMPVFKLSASVLSFILVISGITSFFLGLVAVVQNDIKRIIAYSTISQLGYMCVAIGLNAPSFAIFHLVTHAFFKALLFLSAGSVIVSMHHEQDIRKMGGLFRHMPITWITSFIGSMALVGFPFTSGFYSKHMIIDAAHISSGNAAIFAYYATMGGVFVTACYTFRLFFTVFHGKERFHDLGHCSSVAQNSRCRFPLESPVSILVPLVVLAAFSLFSGYHFIYSMASGGSMSHIAGKISPISQIIFNEIKDQGGIFAFTIHSFTTSSFLLLILGGVVGWQASFDSPIMKIVRNLNYLSPVYNILDRKYYLDELADGVSALSLRKYRFASWIDNNIIDRLVNSVSSGIKDLSESWRIMQTGMIDNYAMFMFFGVVALLFFPMASSFYS</sequence>
<feature type="transmembrane region" description="Helical" evidence="6">
    <location>
        <begin position="64"/>
        <end position="81"/>
    </location>
</feature>
<dbReference type="InterPro" id="IPR018393">
    <property type="entry name" value="NADHpl_OxRdtase_5_subgr"/>
</dbReference>
<evidence type="ECO:0000256" key="5">
    <source>
        <dbReference type="RuleBase" id="RU000320"/>
    </source>
</evidence>
<accession>A0A0S4M4T2</accession>
<dbReference type="Proteomes" id="UP000198651">
    <property type="component" value="Chromosome I"/>
</dbReference>
<feature type="transmembrane region" description="Helical" evidence="6">
    <location>
        <begin position="213"/>
        <end position="233"/>
    </location>
</feature>
<dbReference type="GO" id="GO:0003954">
    <property type="term" value="F:NADH dehydrogenase activity"/>
    <property type="evidence" value="ECO:0007669"/>
    <property type="project" value="TreeGrafter"/>
</dbReference>
<evidence type="ECO:0000259" key="7">
    <source>
        <dbReference type="Pfam" id="PF00361"/>
    </source>
</evidence>
<evidence type="ECO:0000313" key="10">
    <source>
        <dbReference type="Proteomes" id="UP000198651"/>
    </source>
</evidence>
<dbReference type="PANTHER" id="PTHR42829">
    <property type="entry name" value="NADH-UBIQUINONE OXIDOREDUCTASE CHAIN 5"/>
    <property type="match status" value="1"/>
</dbReference>
<gene>
    <name evidence="9" type="primary">nuoL</name>
    <name evidence="9" type="ORF">Ark11_1042</name>
</gene>
<feature type="domain" description="NADH:quinone oxidoreductase/Mrp antiporter transmembrane" evidence="7">
    <location>
        <begin position="135"/>
        <end position="421"/>
    </location>
</feature>
<dbReference type="Pfam" id="PF00662">
    <property type="entry name" value="Proton_antipo_N"/>
    <property type="match status" value="1"/>
</dbReference>
<evidence type="ECO:0000256" key="4">
    <source>
        <dbReference type="ARBA" id="ARBA00023136"/>
    </source>
</evidence>
<comment type="subcellular location">
    <subcellularLocation>
        <location evidence="1">Endomembrane system</location>
        <topology evidence="1">Multi-pass membrane protein</topology>
    </subcellularLocation>
    <subcellularLocation>
        <location evidence="5">Membrane</location>
        <topology evidence="5">Multi-pass membrane protein</topology>
    </subcellularLocation>
</comment>
<feature type="transmembrane region" description="Helical" evidence="6">
    <location>
        <begin position="141"/>
        <end position="161"/>
    </location>
</feature>
<feature type="domain" description="NADH-Ubiquinone oxidoreductase (complex I) chain 5 N-terminal" evidence="8">
    <location>
        <begin position="69"/>
        <end position="119"/>
    </location>
</feature>
<feature type="transmembrane region" description="Helical" evidence="6">
    <location>
        <begin position="637"/>
        <end position="658"/>
    </location>
</feature>
<feature type="transmembrane region" description="Helical" evidence="6">
    <location>
        <begin position="527"/>
        <end position="551"/>
    </location>
</feature>
<dbReference type="GO" id="GO:0016020">
    <property type="term" value="C:membrane"/>
    <property type="evidence" value="ECO:0007669"/>
    <property type="project" value="UniProtKB-SubCell"/>
</dbReference>
<dbReference type="PRINTS" id="PR01434">
    <property type="entry name" value="NADHDHGNASE5"/>
</dbReference>
<feature type="transmembrane region" description="Helical" evidence="6">
    <location>
        <begin position="118"/>
        <end position="135"/>
    </location>
</feature>
<feature type="transmembrane region" description="Helical" evidence="6">
    <location>
        <begin position="173"/>
        <end position="193"/>
    </location>
</feature>
<keyword evidence="10" id="KW-1185">Reference proteome</keyword>
<proteinExistence type="predicted"/>
<organism evidence="9 10">
    <name type="scientific">Candidatus Ichthyocystis hellenicum</name>
    <dbReference type="NCBI Taxonomy" id="1561003"/>
    <lineage>
        <taxon>Bacteria</taxon>
        <taxon>Pseudomonadati</taxon>
        <taxon>Pseudomonadota</taxon>
        <taxon>Betaproteobacteria</taxon>
        <taxon>Burkholderiales</taxon>
        <taxon>Candidatus Ichthyocystis</taxon>
    </lineage>
</organism>
<dbReference type="Pfam" id="PF00361">
    <property type="entry name" value="Proton_antipo_M"/>
    <property type="match status" value="1"/>
</dbReference>
<dbReference type="GO" id="GO:0015990">
    <property type="term" value="P:electron transport coupled proton transport"/>
    <property type="evidence" value="ECO:0007669"/>
    <property type="project" value="TreeGrafter"/>
</dbReference>
<dbReference type="InterPro" id="IPR003945">
    <property type="entry name" value="NU5C-like"/>
</dbReference>
<dbReference type="PATRIC" id="fig|1561003.3.peg.1066"/>
<dbReference type="AlphaFoldDB" id="A0A0S4M4T2"/>
<evidence type="ECO:0000256" key="6">
    <source>
        <dbReference type="SAM" id="Phobius"/>
    </source>
</evidence>
<protein>
    <submittedName>
        <fullName evidence="9">NADH-quinone oxidoreductase subunit L</fullName>
    </submittedName>
</protein>
<dbReference type="InterPro" id="IPR001750">
    <property type="entry name" value="ND/Mrp_TM"/>
</dbReference>
<dbReference type="PRINTS" id="PR01435">
    <property type="entry name" value="NPOXDRDTASE5"/>
</dbReference>
<dbReference type="NCBIfam" id="TIGR01974">
    <property type="entry name" value="NDH_I_L"/>
    <property type="match status" value="1"/>
</dbReference>
<dbReference type="EMBL" id="LN906597">
    <property type="protein sequence ID" value="CUT17858.1"/>
    <property type="molecule type" value="Genomic_DNA"/>
</dbReference>
<feature type="transmembrane region" description="Helical" evidence="6">
    <location>
        <begin position="312"/>
        <end position="330"/>
    </location>
</feature>
<evidence type="ECO:0000256" key="1">
    <source>
        <dbReference type="ARBA" id="ARBA00004127"/>
    </source>
</evidence>
<dbReference type="RefSeq" id="WP_092490539.1">
    <property type="nucleotide sequence ID" value="NZ_LN906597.1"/>
</dbReference>
<dbReference type="NCBIfam" id="NF005141">
    <property type="entry name" value="PRK06590.1"/>
    <property type="match status" value="1"/>
</dbReference>
<feature type="transmembrane region" description="Helical" evidence="6">
    <location>
        <begin position="284"/>
        <end position="305"/>
    </location>
</feature>
<dbReference type="GO" id="GO:0008137">
    <property type="term" value="F:NADH dehydrogenase (ubiquinone) activity"/>
    <property type="evidence" value="ECO:0007669"/>
    <property type="project" value="InterPro"/>
</dbReference>
<dbReference type="STRING" id="1561003.Ark11_1042"/>
<evidence type="ECO:0000256" key="2">
    <source>
        <dbReference type="ARBA" id="ARBA00022692"/>
    </source>
</evidence>
<dbReference type="GO" id="GO:0012505">
    <property type="term" value="C:endomembrane system"/>
    <property type="evidence" value="ECO:0007669"/>
    <property type="project" value="UniProtKB-SubCell"/>
</dbReference>
<feature type="transmembrane region" description="Helical" evidence="6">
    <location>
        <begin position="336"/>
        <end position="359"/>
    </location>
</feature>
<evidence type="ECO:0000313" key="9">
    <source>
        <dbReference type="EMBL" id="CUT17858.1"/>
    </source>
</evidence>
<dbReference type="GO" id="GO:0042773">
    <property type="term" value="P:ATP synthesis coupled electron transport"/>
    <property type="evidence" value="ECO:0007669"/>
    <property type="project" value="InterPro"/>
</dbReference>
<evidence type="ECO:0000256" key="3">
    <source>
        <dbReference type="ARBA" id="ARBA00022989"/>
    </source>
</evidence>
<keyword evidence="3 6" id="KW-1133">Transmembrane helix</keyword>
<dbReference type="Gene3D" id="1.20.5.2700">
    <property type="match status" value="1"/>
</dbReference>
<feature type="transmembrane region" description="Helical" evidence="6">
    <location>
        <begin position="420"/>
        <end position="441"/>
    </location>
</feature>
<dbReference type="InterPro" id="IPR001516">
    <property type="entry name" value="Proton_antipo_N"/>
</dbReference>
<feature type="transmembrane region" description="Helical" evidence="6">
    <location>
        <begin position="473"/>
        <end position="494"/>
    </location>
</feature>
<keyword evidence="4 6" id="KW-0472">Membrane</keyword>
<evidence type="ECO:0000259" key="8">
    <source>
        <dbReference type="Pfam" id="PF00662"/>
    </source>
</evidence>
<name>A0A0S4M4T2_9BURK</name>
<dbReference type="OrthoDB" id="9811798at2"/>
<feature type="transmembrane region" description="Helical" evidence="6">
    <location>
        <begin position="87"/>
        <end position="106"/>
    </location>
</feature>
<keyword evidence="2 5" id="KW-0812">Transmembrane</keyword>
<feature type="transmembrane region" description="Helical" evidence="6">
    <location>
        <begin position="32"/>
        <end position="52"/>
    </location>
</feature>
<feature type="transmembrane region" description="Helical" evidence="6">
    <location>
        <begin position="254"/>
        <end position="272"/>
    </location>
</feature>